<dbReference type="AlphaFoldDB" id="A0A8H3HAC9"/>
<dbReference type="CDD" id="cd11065">
    <property type="entry name" value="CYP64-like"/>
    <property type="match status" value="1"/>
</dbReference>
<feature type="binding site" description="axial binding residue" evidence="9">
    <location>
        <position position="451"/>
    </location>
    <ligand>
        <name>heme</name>
        <dbReference type="ChEBI" id="CHEBI:30413"/>
    </ligand>
    <ligandPart>
        <name>Fe</name>
        <dbReference type="ChEBI" id="CHEBI:18248"/>
    </ligandPart>
</feature>
<feature type="transmembrane region" description="Helical" evidence="11">
    <location>
        <begin position="7"/>
        <end position="24"/>
    </location>
</feature>
<evidence type="ECO:0000256" key="1">
    <source>
        <dbReference type="ARBA" id="ARBA00001971"/>
    </source>
</evidence>
<evidence type="ECO:0000256" key="7">
    <source>
        <dbReference type="ARBA" id="ARBA00023004"/>
    </source>
</evidence>
<accession>A0A8H3HAC9</accession>
<protein>
    <recommendedName>
        <fullName evidence="14">O-methylsterigmatocystin oxidoreductase</fullName>
    </recommendedName>
</protein>
<evidence type="ECO:0000313" key="13">
    <source>
        <dbReference type="Proteomes" id="UP000663888"/>
    </source>
</evidence>
<reference evidence="12" key="1">
    <citation type="submission" date="2021-01" db="EMBL/GenBank/DDBJ databases">
        <authorList>
            <person name="Kaushik A."/>
        </authorList>
    </citation>
    <scope>NUCLEOTIDE SEQUENCE</scope>
    <source>
        <strain evidence="12">AG4-R118</strain>
    </source>
</reference>
<keyword evidence="7 9" id="KW-0408">Iron</keyword>
<evidence type="ECO:0000256" key="11">
    <source>
        <dbReference type="SAM" id="Phobius"/>
    </source>
</evidence>
<dbReference type="GO" id="GO:0005506">
    <property type="term" value="F:iron ion binding"/>
    <property type="evidence" value="ECO:0007669"/>
    <property type="project" value="InterPro"/>
</dbReference>
<dbReference type="PANTHER" id="PTHR46300:SF7">
    <property type="entry name" value="P450, PUTATIVE (EUROFUNG)-RELATED"/>
    <property type="match status" value="1"/>
</dbReference>
<evidence type="ECO:0000256" key="10">
    <source>
        <dbReference type="RuleBase" id="RU000461"/>
    </source>
</evidence>
<evidence type="ECO:0008006" key="14">
    <source>
        <dbReference type="Google" id="ProtNLM"/>
    </source>
</evidence>
<comment type="cofactor">
    <cofactor evidence="1 9">
        <name>heme</name>
        <dbReference type="ChEBI" id="CHEBI:30413"/>
    </cofactor>
</comment>
<dbReference type="InterPro" id="IPR017972">
    <property type="entry name" value="Cyt_P450_CS"/>
</dbReference>
<comment type="caution">
    <text evidence="12">The sequence shown here is derived from an EMBL/GenBank/DDBJ whole genome shotgun (WGS) entry which is preliminary data.</text>
</comment>
<keyword evidence="11" id="KW-1133">Transmembrane helix</keyword>
<dbReference type="PANTHER" id="PTHR46300">
    <property type="entry name" value="P450, PUTATIVE (EUROFUNG)-RELATED-RELATED"/>
    <property type="match status" value="1"/>
</dbReference>
<keyword evidence="11" id="KW-0812">Transmembrane</keyword>
<sequence length="521" mass="59825">MMGTRDTLYTSFALIVPILTWHYYKAKSRRSVVLPPSPFSLPIIGNVLSLPPGPEHIVYTKLGKDLRSDIIYLDLLGHDIVVLNSPQAALELLDKRSSIYSDRFCPLMFKDKSLFDWSTSPPFLGYNDVWRHHRRMMNKWLNTREVSQFYKMQESQARSLLQRLLAVSTKEHPFDSVKNEFYFAMGSSIFQMVYGYTVGDINDPYFQAAHELDNHAAQAAMITNFYVNVFPFLNRVPEWLPGASWKRTVREWREQKVYALDAPFRWTQNQVAQGTNENSIISDLLQDHDLMLELNHEERDSRLKELAHVLYSGGTDTVDLERTSSLLLSFVAAMVLNPGVQALAQNEIDLTLGSGVLPTMSDRERLPYVNRLILELMRWRPPLTIGVPHQCFQDDVYRGYNIRRGTIVIGNIWSMGRDEKVYRDAEKFNPDRFLDPDVPPVPVFGWGRRKCPGVYFGEASLFITITSLLAAFTFSRKRNSSGNYTEPTIEDSPNSIILGLKPFEFEFTARSGLHQIVSEET</sequence>
<dbReference type="EMBL" id="CAJMWX010001588">
    <property type="protein sequence ID" value="CAE6497796.1"/>
    <property type="molecule type" value="Genomic_DNA"/>
</dbReference>
<evidence type="ECO:0000256" key="9">
    <source>
        <dbReference type="PIRSR" id="PIRSR602401-1"/>
    </source>
</evidence>
<dbReference type="InterPro" id="IPR050364">
    <property type="entry name" value="Cytochrome_P450_fung"/>
</dbReference>
<evidence type="ECO:0000256" key="8">
    <source>
        <dbReference type="ARBA" id="ARBA00023033"/>
    </source>
</evidence>
<comment type="pathway">
    <text evidence="2">Secondary metabolite biosynthesis.</text>
</comment>
<evidence type="ECO:0000313" key="12">
    <source>
        <dbReference type="EMBL" id="CAE6497796.1"/>
    </source>
</evidence>
<dbReference type="Pfam" id="PF00067">
    <property type="entry name" value="p450"/>
    <property type="match status" value="1"/>
</dbReference>
<keyword evidence="6 10" id="KW-0560">Oxidoreductase</keyword>
<dbReference type="InterPro" id="IPR001128">
    <property type="entry name" value="Cyt_P450"/>
</dbReference>
<dbReference type="GO" id="GO:0016705">
    <property type="term" value="F:oxidoreductase activity, acting on paired donors, with incorporation or reduction of molecular oxygen"/>
    <property type="evidence" value="ECO:0007669"/>
    <property type="project" value="InterPro"/>
</dbReference>
<keyword evidence="4 9" id="KW-0349">Heme</keyword>
<organism evidence="12 13">
    <name type="scientific">Rhizoctonia solani</name>
    <dbReference type="NCBI Taxonomy" id="456999"/>
    <lineage>
        <taxon>Eukaryota</taxon>
        <taxon>Fungi</taxon>
        <taxon>Dikarya</taxon>
        <taxon>Basidiomycota</taxon>
        <taxon>Agaricomycotina</taxon>
        <taxon>Agaricomycetes</taxon>
        <taxon>Cantharellales</taxon>
        <taxon>Ceratobasidiaceae</taxon>
        <taxon>Rhizoctonia</taxon>
    </lineage>
</organism>
<proteinExistence type="inferred from homology"/>
<dbReference type="SUPFAM" id="SSF48264">
    <property type="entry name" value="Cytochrome P450"/>
    <property type="match status" value="1"/>
</dbReference>
<dbReference type="Gene3D" id="1.10.630.10">
    <property type="entry name" value="Cytochrome P450"/>
    <property type="match status" value="1"/>
</dbReference>
<evidence type="ECO:0000256" key="5">
    <source>
        <dbReference type="ARBA" id="ARBA00022723"/>
    </source>
</evidence>
<evidence type="ECO:0000256" key="4">
    <source>
        <dbReference type="ARBA" id="ARBA00022617"/>
    </source>
</evidence>
<keyword evidence="5 9" id="KW-0479">Metal-binding</keyword>
<evidence type="ECO:0000256" key="6">
    <source>
        <dbReference type="ARBA" id="ARBA00023002"/>
    </source>
</evidence>
<feature type="transmembrane region" description="Helical" evidence="11">
    <location>
        <begin position="454"/>
        <end position="474"/>
    </location>
</feature>
<name>A0A8H3HAC9_9AGAM</name>
<keyword evidence="11" id="KW-0472">Membrane</keyword>
<evidence type="ECO:0000256" key="2">
    <source>
        <dbReference type="ARBA" id="ARBA00005179"/>
    </source>
</evidence>
<dbReference type="GO" id="GO:0020037">
    <property type="term" value="F:heme binding"/>
    <property type="evidence" value="ECO:0007669"/>
    <property type="project" value="InterPro"/>
</dbReference>
<evidence type="ECO:0000256" key="3">
    <source>
        <dbReference type="ARBA" id="ARBA00010617"/>
    </source>
</evidence>
<dbReference type="Proteomes" id="UP000663888">
    <property type="component" value="Unassembled WGS sequence"/>
</dbReference>
<dbReference type="GO" id="GO:0004497">
    <property type="term" value="F:monooxygenase activity"/>
    <property type="evidence" value="ECO:0007669"/>
    <property type="project" value="UniProtKB-KW"/>
</dbReference>
<dbReference type="InterPro" id="IPR002401">
    <property type="entry name" value="Cyt_P450_E_grp-I"/>
</dbReference>
<keyword evidence="8 10" id="KW-0503">Monooxygenase</keyword>
<dbReference type="InterPro" id="IPR036396">
    <property type="entry name" value="Cyt_P450_sf"/>
</dbReference>
<comment type="similarity">
    <text evidence="3 10">Belongs to the cytochrome P450 family.</text>
</comment>
<dbReference type="PRINTS" id="PR00463">
    <property type="entry name" value="EP450I"/>
</dbReference>
<dbReference type="PROSITE" id="PS00086">
    <property type="entry name" value="CYTOCHROME_P450"/>
    <property type="match status" value="1"/>
</dbReference>
<gene>
    <name evidence="12" type="ORF">RDB_LOCUS149264</name>
</gene>